<sequence length="114" mass="12421">MLRIDGLGITVLGARTVGWDEIRVVHLVRRSMTTAVVPIPREGMNLPLLDLTLFRSRSVERAARNTKRWGGPLVLLPKALDADETRIAAAISHFGRGTPVVDEPARLPGLPPSP</sequence>
<dbReference type="AlphaFoldDB" id="A0A1H8U2U9"/>
<dbReference type="OrthoDB" id="4338956at2"/>
<evidence type="ECO:0000313" key="1">
    <source>
        <dbReference type="EMBL" id="SEO97491.1"/>
    </source>
</evidence>
<name>A0A1H8U2U9_9ACTN</name>
<keyword evidence="2" id="KW-1185">Reference proteome</keyword>
<organism evidence="1 2">
    <name type="scientific">Actinacidiphila rubida</name>
    <dbReference type="NCBI Taxonomy" id="310780"/>
    <lineage>
        <taxon>Bacteria</taxon>
        <taxon>Bacillati</taxon>
        <taxon>Actinomycetota</taxon>
        <taxon>Actinomycetes</taxon>
        <taxon>Kitasatosporales</taxon>
        <taxon>Streptomycetaceae</taxon>
        <taxon>Actinacidiphila</taxon>
    </lineage>
</organism>
<dbReference type="RefSeq" id="WP_069467675.1">
    <property type="nucleotide sequence ID" value="NZ_FODD01000063.1"/>
</dbReference>
<proteinExistence type="predicted"/>
<accession>A0A1H8U2U9</accession>
<evidence type="ECO:0000313" key="2">
    <source>
        <dbReference type="Proteomes" id="UP000181951"/>
    </source>
</evidence>
<gene>
    <name evidence="1" type="ORF">SAMN05216267_106315</name>
</gene>
<protein>
    <submittedName>
        <fullName evidence="1">Uncharacterized protein</fullName>
    </submittedName>
</protein>
<dbReference type="EMBL" id="FODD01000063">
    <property type="protein sequence ID" value="SEO97491.1"/>
    <property type="molecule type" value="Genomic_DNA"/>
</dbReference>
<dbReference type="Proteomes" id="UP000181951">
    <property type="component" value="Unassembled WGS sequence"/>
</dbReference>
<reference evidence="1 2" key="1">
    <citation type="submission" date="2016-10" db="EMBL/GenBank/DDBJ databases">
        <authorList>
            <person name="de Groot N.N."/>
        </authorList>
    </citation>
    <scope>NUCLEOTIDE SEQUENCE [LARGE SCALE GENOMIC DNA]</scope>
    <source>
        <strain evidence="1 2">CGMCC 4.2026</strain>
    </source>
</reference>